<keyword evidence="3 9" id="KW-1134">Transmembrane beta strand</keyword>
<dbReference type="Gene3D" id="2.20.200.10">
    <property type="entry name" value="Outer membrane efflux proteins (OEP)"/>
    <property type="match status" value="1"/>
</dbReference>
<dbReference type="PANTHER" id="PTHR30203">
    <property type="entry name" value="OUTER MEMBRANE CATION EFFLUX PROTEIN"/>
    <property type="match status" value="1"/>
</dbReference>
<keyword evidence="4 9" id="KW-0812">Transmembrane</keyword>
<dbReference type="EMBL" id="CP031968">
    <property type="protein sequence ID" value="AXT46810.1"/>
    <property type="molecule type" value="Genomic_DNA"/>
</dbReference>
<dbReference type="Gene3D" id="1.20.1600.10">
    <property type="entry name" value="Outer membrane efflux proteins (OEP)"/>
    <property type="match status" value="1"/>
</dbReference>
<evidence type="ECO:0000256" key="7">
    <source>
        <dbReference type="ARBA" id="ARBA00023139"/>
    </source>
</evidence>
<dbReference type="SUPFAM" id="SSF56954">
    <property type="entry name" value="Outer membrane efflux proteins (OEP)"/>
    <property type="match status" value="1"/>
</dbReference>
<evidence type="ECO:0000256" key="6">
    <source>
        <dbReference type="ARBA" id="ARBA00023136"/>
    </source>
</evidence>
<dbReference type="GO" id="GO:0005886">
    <property type="term" value="C:plasma membrane"/>
    <property type="evidence" value="ECO:0007669"/>
    <property type="project" value="UniProtKB-SubCell"/>
</dbReference>
<gene>
    <name evidence="11" type="ORF">D1345_11665</name>
</gene>
<feature type="signal peptide" evidence="9">
    <location>
        <begin position="1"/>
        <end position="24"/>
    </location>
</feature>
<name>A0AAD0W7X8_9NEIS</name>
<evidence type="ECO:0000256" key="10">
    <source>
        <dbReference type="SAM" id="Coils"/>
    </source>
</evidence>
<keyword evidence="5 9" id="KW-0732">Signal</keyword>
<feature type="coiled-coil region" evidence="10">
    <location>
        <begin position="220"/>
        <end position="254"/>
    </location>
</feature>
<dbReference type="NCBIfam" id="TIGR01845">
    <property type="entry name" value="outer_NodT"/>
    <property type="match status" value="1"/>
</dbReference>
<evidence type="ECO:0000256" key="9">
    <source>
        <dbReference type="RuleBase" id="RU362097"/>
    </source>
</evidence>
<feature type="chain" id="PRO_5041767129" evidence="9">
    <location>
        <begin position="25"/>
        <end position="477"/>
    </location>
</feature>
<evidence type="ECO:0000313" key="12">
    <source>
        <dbReference type="Proteomes" id="UP000259465"/>
    </source>
</evidence>
<dbReference type="InterPro" id="IPR003423">
    <property type="entry name" value="OMP_efflux"/>
</dbReference>
<keyword evidence="12" id="KW-1185">Reference proteome</keyword>
<accession>A0AAD0W7X8</accession>
<keyword evidence="7 9" id="KW-0564">Palmitate</keyword>
<dbReference type="PROSITE" id="PS51257">
    <property type="entry name" value="PROKAR_LIPOPROTEIN"/>
    <property type="match status" value="1"/>
</dbReference>
<dbReference type="Pfam" id="PF02321">
    <property type="entry name" value="OEP"/>
    <property type="match status" value="2"/>
</dbReference>
<dbReference type="AlphaFoldDB" id="A0AAD0W7X8"/>
<dbReference type="InterPro" id="IPR010131">
    <property type="entry name" value="MdtP/NodT-like"/>
</dbReference>
<dbReference type="KEGG" id="crz:D1345_11665"/>
<keyword evidence="8 9" id="KW-0449">Lipoprotein</keyword>
<evidence type="ECO:0000256" key="1">
    <source>
        <dbReference type="ARBA" id="ARBA00004370"/>
    </source>
</evidence>
<comment type="subcellular location">
    <subcellularLocation>
        <location evidence="9">Cell membrane</location>
        <topology evidence="9">Lipid-anchor</topology>
    </subcellularLocation>
    <subcellularLocation>
        <location evidence="1">Membrane</location>
    </subcellularLocation>
</comment>
<comment type="similarity">
    <text evidence="2 9">Belongs to the outer membrane factor (OMF) (TC 1.B.17) family.</text>
</comment>
<evidence type="ECO:0000256" key="2">
    <source>
        <dbReference type="ARBA" id="ARBA00007613"/>
    </source>
</evidence>
<dbReference type="Proteomes" id="UP000259465">
    <property type="component" value="Chromosome"/>
</dbReference>
<keyword evidence="6 9" id="KW-0472">Membrane</keyword>
<protein>
    <submittedName>
        <fullName evidence="11">Efflux transporter outer membrane subunit</fullName>
    </submittedName>
</protein>
<evidence type="ECO:0000256" key="3">
    <source>
        <dbReference type="ARBA" id="ARBA00022452"/>
    </source>
</evidence>
<dbReference type="GO" id="GO:0015562">
    <property type="term" value="F:efflux transmembrane transporter activity"/>
    <property type="evidence" value="ECO:0007669"/>
    <property type="project" value="InterPro"/>
</dbReference>
<sequence length="477" mass="51693">MDEQMKPFPATLALAGALMLSACAQMDAVKPASQLKTPPALNAPWAGMPSADWWRQWRDPQLEQLIRLALQDNPGLRGAEARLRQAQALSEASAAAAQPQINAQWQSTRQLHAEKNLVPPAGHGNYDWQTRAAVNLSYDLDAWGRERQALSASLSDAQMAAADARLSALNLETAVIRAYLQLSEQYQQKDLAVAALQQQQALLDLSLRRKAAGLTAQPEVEQQRGKLPAARAQLEQIDERIATLGNQLAALSGQTPDTQNRPRRPTLRLDQPLDPLAAVPAQLLGRRPDLSAQRWRVEAEAARIKVARAAFYPNINISAFVGYQAIGFADLLSPAAALRGFAPAISLPIFEGGRLRGQLRAQTAAYDQAVESYNAVLINALSETASAIVRARSADQQSRQADQALDAASRERALAEQAYRAGLNDQSAVRQLRLSELSARQKRAQAQAQRLDSYAALMAALGGGIEPQTPIADGEVK</sequence>
<keyword evidence="10" id="KW-0175">Coiled coil</keyword>
<proteinExistence type="inferred from homology"/>
<dbReference type="PANTHER" id="PTHR30203:SF20">
    <property type="entry name" value="MULTIDRUG RESISTANCE OUTER MEMBRANE PROTEIN MDTP-RELATED"/>
    <property type="match status" value="1"/>
</dbReference>
<evidence type="ECO:0000256" key="8">
    <source>
        <dbReference type="ARBA" id="ARBA00023288"/>
    </source>
</evidence>
<evidence type="ECO:0000313" key="11">
    <source>
        <dbReference type="EMBL" id="AXT46810.1"/>
    </source>
</evidence>
<feature type="coiled-coil region" evidence="10">
    <location>
        <begin position="391"/>
        <end position="418"/>
    </location>
</feature>
<evidence type="ECO:0000256" key="4">
    <source>
        <dbReference type="ARBA" id="ARBA00022692"/>
    </source>
</evidence>
<evidence type="ECO:0000256" key="5">
    <source>
        <dbReference type="ARBA" id="ARBA00022729"/>
    </source>
</evidence>
<organism evidence="11 12">
    <name type="scientific">Chromobacterium rhizoryzae</name>
    <dbReference type="NCBI Taxonomy" id="1778675"/>
    <lineage>
        <taxon>Bacteria</taxon>
        <taxon>Pseudomonadati</taxon>
        <taxon>Pseudomonadota</taxon>
        <taxon>Betaproteobacteria</taxon>
        <taxon>Neisseriales</taxon>
        <taxon>Chromobacteriaceae</taxon>
        <taxon>Chromobacterium</taxon>
    </lineage>
</organism>
<reference evidence="11 12" key="1">
    <citation type="submission" date="2018-08" db="EMBL/GenBank/DDBJ databases">
        <title>Complete genome sequence of JP2-74.</title>
        <authorList>
            <person name="Wu L."/>
        </authorList>
    </citation>
    <scope>NUCLEOTIDE SEQUENCE [LARGE SCALE GENOMIC DNA]</scope>
    <source>
        <strain evidence="11 12">JP2-74</strain>
    </source>
</reference>